<dbReference type="Pfam" id="PF13692">
    <property type="entry name" value="Glyco_trans_1_4"/>
    <property type="match status" value="1"/>
</dbReference>
<comment type="caution">
    <text evidence="1">The sequence shown here is derived from an EMBL/GenBank/DDBJ whole genome shotgun (WGS) entry which is preliminary data.</text>
</comment>
<keyword evidence="2" id="KW-1185">Reference proteome</keyword>
<proteinExistence type="predicted"/>
<evidence type="ECO:0000313" key="1">
    <source>
        <dbReference type="EMBL" id="RDI40104.1"/>
    </source>
</evidence>
<reference evidence="1 2" key="1">
    <citation type="submission" date="2018-07" db="EMBL/GenBank/DDBJ databases">
        <title>Genomic Encyclopedia of Type Strains, Phase IV (KMG-IV): sequencing the most valuable type-strain genomes for metagenomic binning, comparative biology and taxonomic classification.</title>
        <authorList>
            <person name="Goeker M."/>
        </authorList>
    </citation>
    <scope>NUCLEOTIDE SEQUENCE [LARGE SCALE GENOMIC DNA]</scope>
    <source>
        <strain evidence="1 2">DSM 25281</strain>
    </source>
</reference>
<accession>A0A370GCC1</accession>
<dbReference type="OrthoDB" id="1883113at2"/>
<dbReference type="Proteomes" id="UP000255326">
    <property type="component" value="Unassembled WGS sequence"/>
</dbReference>
<dbReference type="SUPFAM" id="SSF53756">
    <property type="entry name" value="UDP-Glycosyltransferase/glycogen phosphorylase"/>
    <property type="match status" value="1"/>
</dbReference>
<dbReference type="EMBL" id="QQAY01000012">
    <property type="protein sequence ID" value="RDI40104.1"/>
    <property type="molecule type" value="Genomic_DNA"/>
</dbReference>
<sequence length="727" mass="82170">MSNQVLLVVKKEGAKDPRVAELCREFKKRGYEIRHVSMKNLILFSLGTTIQTIRKKRQRRLCFLSNHRSLLFSSYRAYNGQIDDFIYLPSRDDKDSFSSEPVKSLANLNGIETETLHGKIYVQMGFEQADLLFPLLLLHHRFVYFTRMEEFDWDTPKTKKSIGKEYKLGNRTFSFKGEGEKAETVSIDPVASKPFAFDQDFFQAAAAAPQWTVYLTRTVLKMGIPADIKGKVATALFHLHRDSPLKERIFEQIQDYIKWGKDSFPEKVNLLTASLALKKEDGLLKLIHQTLLEDRTYIAFHYPLLASTLGFVSYHGLQKYKGIYQDQRVIMARIVEFYQGHVKAASGEKKKGKVVIIAGQLLAQQHAPTAVVLNYAKQLKLVYPELEIKIFVDDTFVYSPGEVIFSNAFSAAASRNFKETHLKMLGGSGIDLIYSDPSLPRMERLKRDLAFFEKEKPEVIWSIGANFSLVGAMLFQHYPIFSTSLGGEEALPFAHVFSGGLNRETIEKEWNKFGGESRTYLPIHHGIDLKKAESIESRKAHGFAEDDIVLVTVGNRLDADLSGEFVEIMKECLEKNTSVEWCVIGKGEFSLIHDGCSDLIDNGRIHFIDYHPDLPAFYQLCDVYVNPFRKGGGISAAMAMDAGIPVVTLKSSADTAFYVGNEAVEDEEFSGELYKLCRDSEYRKKKGAVMKDAIQKFFDFSGAVDDISRGFEMAKTSFDSLSSDTGK</sequence>
<evidence type="ECO:0000313" key="2">
    <source>
        <dbReference type="Proteomes" id="UP000255326"/>
    </source>
</evidence>
<dbReference type="AlphaFoldDB" id="A0A370GCC1"/>
<name>A0A370GCC1_9BACI</name>
<keyword evidence="1" id="KW-0808">Transferase</keyword>
<gene>
    <name evidence="1" type="ORF">DFR59_11220</name>
</gene>
<protein>
    <submittedName>
        <fullName evidence="1">Glycosyltransferase involved in cell wall biosynthesis</fullName>
    </submittedName>
</protein>
<organism evidence="1 2">
    <name type="scientific">Falsibacillus pallidus</name>
    <dbReference type="NCBI Taxonomy" id="493781"/>
    <lineage>
        <taxon>Bacteria</taxon>
        <taxon>Bacillati</taxon>
        <taxon>Bacillota</taxon>
        <taxon>Bacilli</taxon>
        <taxon>Bacillales</taxon>
        <taxon>Bacillaceae</taxon>
        <taxon>Falsibacillus</taxon>
    </lineage>
</organism>
<dbReference type="Gene3D" id="3.40.50.2000">
    <property type="entry name" value="Glycogen Phosphorylase B"/>
    <property type="match status" value="1"/>
</dbReference>
<dbReference type="GO" id="GO:0016740">
    <property type="term" value="F:transferase activity"/>
    <property type="evidence" value="ECO:0007669"/>
    <property type="project" value="UniProtKB-KW"/>
</dbReference>
<dbReference type="RefSeq" id="WP_114746497.1">
    <property type="nucleotide sequence ID" value="NZ_QQAY01000012.1"/>
</dbReference>